<gene>
    <name evidence="2" type="ORF">J3R75_002550</name>
</gene>
<accession>A0AAE4APW4</accession>
<evidence type="ECO:0000256" key="1">
    <source>
        <dbReference type="SAM" id="MobiDB-lite"/>
    </source>
</evidence>
<name>A0AAE4APW4_9BACT</name>
<evidence type="ECO:0000313" key="3">
    <source>
        <dbReference type="Proteomes" id="UP001238163"/>
    </source>
</evidence>
<protein>
    <submittedName>
        <fullName evidence="2">Uncharacterized protein</fullName>
    </submittedName>
</protein>
<organism evidence="2 3">
    <name type="scientific">Oligosphaera ethanolica</name>
    <dbReference type="NCBI Taxonomy" id="760260"/>
    <lineage>
        <taxon>Bacteria</taxon>
        <taxon>Pseudomonadati</taxon>
        <taxon>Lentisphaerota</taxon>
        <taxon>Oligosphaeria</taxon>
        <taxon>Oligosphaerales</taxon>
        <taxon>Oligosphaeraceae</taxon>
        <taxon>Oligosphaera</taxon>
    </lineage>
</organism>
<sequence length="279" mass="31905">MDNSPNSNDQYVLQRATLAWLALHEAPTGVAVNVPIRKARTKVDIAAMWCPQPSTDVSKRRNAMRLPAMRSAVFLCHTRREDCWPECSQRQDIAKERTAIQAMIESQQAAIRTKEPHLREGNVLFAEFASWNYQRSSDQHYHHLCERVAALDRMLYQGTRIERLAEAQAANQFYLVVPQRCVMPQELRDGWGLLWLDNKGRLDLIKAAPNHPIGPGADYLFIHYLLSGGTQLVNELFDLYSSKKKPYALTLMKKRATSRRRSPKPSSEATIDNYKDSLP</sequence>
<reference evidence="2" key="1">
    <citation type="submission" date="2023-07" db="EMBL/GenBank/DDBJ databases">
        <title>Genomic Encyclopedia of Type Strains, Phase IV (KMG-IV): sequencing the most valuable type-strain genomes for metagenomic binning, comparative biology and taxonomic classification.</title>
        <authorList>
            <person name="Goeker M."/>
        </authorList>
    </citation>
    <scope>NUCLEOTIDE SEQUENCE</scope>
    <source>
        <strain evidence="2">DSM 24202</strain>
    </source>
</reference>
<feature type="compositionally biased region" description="Basic residues" evidence="1">
    <location>
        <begin position="253"/>
        <end position="263"/>
    </location>
</feature>
<dbReference type="AlphaFoldDB" id="A0AAE4APW4"/>
<evidence type="ECO:0000313" key="2">
    <source>
        <dbReference type="EMBL" id="MDQ0290443.1"/>
    </source>
</evidence>
<proteinExistence type="predicted"/>
<dbReference type="RefSeq" id="WP_307261972.1">
    <property type="nucleotide sequence ID" value="NZ_JAUSVL010000001.1"/>
</dbReference>
<feature type="region of interest" description="Disordered" evidence="1">
    <location>
        <begin position="253"/>
        <end position="279"/>
    </location>
</feature>
<dbReference type="EMBL" id="JAUSVL010000001">
    <property type="protein sequence ID" value="MDQ0290443.1"/>
    <property type="molecule type" value="Genomic_DNA"/>
</dbReference>
<comment type="caution">
    <text evidence="2">The sequence shown here is derived from an EMBL/GenBank/DDBJ whole genome shotgun (WGS) entry which is preliminary data.</text>
</comment>
<keyword evidence="3" id="KW-1185">Reference proteome</keyword>
<dbReference type="Proteomes" id="UP001238163">
    <property type="component" value="Unassembled WGS sequence"/>
</dbReference>